<organism evidence="2 3">
    <name type="scientific">Paramuricea clavata</name>
    <name type="common">Red gorgonian</name>
    <name type="synonym">Violescent sea-whip</name>
    <dbReference type="NCBI Taxonomy" id="317549"/>
    <lineage>
        <taxon>Eukaryota</taxon>
        <taxon>Metazoa</taxon>
        <taxon>Cnidaria</taxon>
        <taxon>Anthozoa</taxon>
        <taxon>Octocorallia</taxon>
        <taxon>Malacalcyonacea</taxon>
        <taxon>Plexauridae</taxon>
        <taxon>Paramuricea</taxon>
    </lineage>
</organism>
<name>A0A7D9E0X2_PARCT</name>
<sequence>MFIYIDVVLWFIVENCRESTSSSNNRIQEVLNKTEVRAFSTPAYNLSAACSSVLLLTSDGGATALTLAVGAGDDDEVTTSADIEKLVAATVAKTLPLALSSVLAAGGLKSLGIIIPTQSIEPAATDQVQTQPGPSREDRFYTTESKVELSDDLRELTTQGFSKSLSKKTWQGLLENYPPLEGTESILHVPTMEAGMREEIRKMHGYLKTKDVFAFDDALAEKQGAFLLTARPIIAALIALDHLSEEEEGPDPDLVKGMLEDALVLLGNANVRLNSWRQRRFSEYLTEVGKRTLKEEIPSDQHLFPDRFHDRIKDEHNHTATNKSMISKPHDKALSSARFIPSRQPFRGRSAATSRGNGSRKR</sequence>
<gene>
    <name evidence="2" type="ORF">PACLA_8A006266</name>
</gene>
<dbReference type="EMBL" id="CACRXK020003494">
    <property type="protein sequence ID" value="CAB3999019.1"/>
    <property type="molecule type" value="Genomic_DNA"/>
</dbReference>
<evidence type="ECO:0000256" key="1">
    <source>
        <dbReference type="SAM" id="MobiDB-lite"/>
    </source>
</evidence>
<protein>
    <submittedName>
        <fullName evidence="2">Uncharacterized protein</fullName>
    </submittedName>
</protein>
<dbReference type="AlphaFoldDB" id="A0A7D9E0X2"/>
<accession>A0A7D9E0X2</accession>
<keyword evidence="3" id="KW-1185">Reference proteome</keyword>
<dbReference type="Proteomes" id="UP001152795">
    <property type="component" value="Unassembled WGS sequence"/>
</dbReference>
<reference evidence="2" key="1">
    <citation type="submission" date="2020-04" db="EMBL/GenBank/DDBJ databases">
        <authorList>
            <person name="Alioto T."/>
            <person name="Alioto T."/>
            <person name="Gomez Garrido J."/>
        </authorList>
    </citation>
    <scope>NUCLEOTIDE SEQUENCE</scope>
    <source>
        <strain evidence="2">A484AB</strain>
    </source>
</reference>
<feature type="non-terminal residue" evidence="2">
    <location>
        <position position="362"/>
    </location>
</feature>
<feature type="compositionally biased region" description="Polar residues" evidence="1">
    <location>
        <begin position="351"/>
        <end position="362"/>
    </location>
</feature>
<comment type="caution">
    <text evidence="2">The sequence shown here is derived from an EMBL/GenBank/DDBJ whole genome shotgun (WGS) entry which is preliminary data.</text>
</comment>
<feature type="region of interest" description="Disordered" evidence="1">
    <location>
        <begin position="318"/>
        <end position="362"/>
    </location>
</feature>
<evidence type="ECO:0000313" key="2">
    <source>
        <dbReference type="EMBL" id="CAB3999019.1"/>
    </source>
</evidence>
<proteinExistence type="predicted"/>
<dbReference type="OrthoDB" id="10561661at2759"/>
<evidence type="ECO:0000313" key="3">
    <source>
        <dbReference type="Proteomes" id="UP001152795"/>
    </source>
</evidence>